<evidence type="ECO:0000256" key="1">
    <source>
        <dbReference type="SAM" id="Phobius"/>
    </source>
</evidence>
<dbReference type="EMBL" id="JBHSNO010000005">
    <property type="protein sequence ID" value="MFC5588703.1"/>
    <property type="molecule type" value="Genomic_DNA"/>
</dbReference>
<evidence type="ECO:0000259" key="2">
    <source>
        <dbReference type="SMART" id="SM00228"/>
    </source>
</evidence>
<dbReference type="Proteomes" id="UP001596109">
    <property type="component" value="Unassembled WGS sequence"/>
</dbReference>
<feature type="transmembrane region" description="Helical" evidence="1">
    <location>
        <begin position="252"/>
        <end position="270"/>
    </location>
</feature>
<feature type="transmembrane region" description="Helical" evidence="1">
    <location>
        <begin position="191"/>
        <end position="209"/>
    </location>
</feature>
<evidence type="ECO:0000313" key="4">
    <source>
        <dbReference type="Proteomes" id="UP001596109"/>
    </source>
</evidence>
<feature type="transmembrane region" description="Helical" evidence="1">
    <location>
        <begin position="144"/>
        <end position="162"/>
    </location>
</feature>
<keyword evidence="1" id="KW-0812">Transmembrane</keyword>
<organism evidence="3 4">
    <name type="scientific">Sporosarcina soli</name>
    <dbReference type="NCBI Taxonomy" id="334736"/>
    <lineage>
        <taxon>Bacteria</taxon>
        <taxon>Bacillati</taxon>
        <taxon>Bacillota</taxon>
        <taxon>Bacilli</taxon>
        <taxon>Bacillales</taxon>
        <taxon>Caryophanaceae</taxon>
        <taxon>Sporosarcina</taxon>
    </lineage>
</organism>
<feature type="transmembrane region" description="Helical" evidence="1">
    <location>
        <begin position="12"/>
        <end position="37"/>
    </location>
</feature>
<feature type="transmembrane region" description="Helical" evidence="1">
    <location>
        <begin position="107"/>
        <end position="124"/>
    </location>
</feature>
<feature type="domain" description="PDZ" evidence="2">
    <location>
        <begin position="296"/>
        <end position="365"/>
    </location>
</feature>
<dbReference type="InterPro" id="IPR001478">
    <property type="entry name" value="PDZ"/>
</dbReference>
<protein>
    <submittedName>
        <fullName evidence="3">PDZ domain-containing protein</fullName>
    </submittedName>
</protein>
<name>A0ABW0TJY7_9BACL</name>
<keyword evidence="1" id="KW-0472">Membrane</keyword>
<dbReference type="SUPFAM" id="SSF50156">
    <property type="entry name" value="PDZ domain-like"/>
    <property type="match status" value="1"/>
</dbReference>
<feature type="transmembrane region" description="Helical" evidence="1">
    <location>
        <begin position="58"/>
        <end position="76"/>
    </location>
</feature>
<proteinExistence type="predicted"/>
<comment type="caution">
    <text evidence="3">The sequence shown here is derived from an EMBL/GenBank/DDBJ whole genome shotgun (WGS) entry which is preliminary data.</text>
</comment>
<evidence type="ECO:0000313" key="3">
    <source>
        <dbReference type="EMBL" id="MFC5588703.1"/>
    </source>
</evidence>
<dbReference type="Pfam" id="PF17820">
    <property type="entry name" value="PDZ_6"/>
    <property type="match status" value="1"/>
</dbReference>
<feature type="transmembrane region" description="Helical" evidence="1">
    <location>
        <begin position="82"/>
        <end position="100"/>
    </location>
</feature>
<dbReference type="RefSeq" id="WP_381432221.1">
    <property type="nucleotide sequence ID" value="NZ_JBHSNO010000005.1"/>
</dbReference>
<dbReference type="Gene3D" id="2.30.42.10">
    <property type="match status" value="1"/>
</dbReference>
<keyword evidence="1" id="KW-1133">Transmembrane helix</keyword>
<sequence length="389" mass="43452">MSENVLLDVLQVVLLFFLNPLFIATLFASVALGYYRVKRERRDFKVRLLPGLTEFKRLLGESWLYALIVSVLMVGVGLVVDWGWLVLFSVMALIGLVSFYYKITSPIYFASIAFFSIYALERYAGNFTVFGWSPNQVDLLGELAMTIPLIAGMLLVVEGLLIKKYTIKYASPHLVHTNRGLRAAAFKTKRLWLLPIVFLVPGDMISAYLPYWPQFTLGERAFSFLPVPVIIGFSQVARSMYPDHLFPKMGDAIAWTGIVVIAVGMAAWWFPIAGWAALLLGVICRAFISIRFSLSERKGAFVAAPRPAGVVIAGILPDSPGEKMGLIPGECIRSVNGLQVSNEKELYDAIQINAAHCRLQVIGRDGEVRLMQQVIYKHDHHRLGLLVVR</sequence>
<gene>
    <name evidence="3" type="ORF">ACFPRA_07385</name>
</gene>
<dbReference type="InterPro" id="IPR036034">
    <property type="entry name" value="PDZ_sf"/>
</dbReference>
<keyword evidence="4" id="KW-1185">Reference proteome</keyword>
<dbReference type="SMART" id="SM00228">
    <property type="entry name" value="PDZ"/>
    <property type="match status" value="1"/>
</dbReference>
<dbReference type="InterPro" id="IPR041489">
    <property type="entry name" value="PDZ_6"/>
</dbReference>
<accession>A0ABW0TJY7</accession>
<reference evidence="4" key="1">
    <citation type="journal article" date="2019" name="Int. J. Syst. Evol. Microbiol.">
        <title>The Global Catalogue of Microorganisms (GCM) 10K type strain sequencing project: providing services to taxonomists for standard genome sequencing and annotation.</title>
        <authorList>
            <consortium name="The Broad Institute Genomics Platform"/>
            <consortium name="The Broad Institute Genome Sequencing Center for Infectious Disease"/>
            <person name="Wu L."/>
            <person name="Ma J."/>
        </authorList>
    </citation>
    <scope>NUCLEOTIDE SEQUENCE [LARGE SCALE GENOMIC DNA]</scope>
    <source>
        <strain evidence="4">CGMCC 4.1434</strain>
    </source>
</reference>